<sequence length="204" mass="22216">MARLAPAARRLLAALLLPLALAACGAEPVWAPAPEVQRAAYTHPGPKTLTLFTVINNRSNEGAHTGLMVSADQRAIFDPAGTFKSPALPERNDVHYGMTPRAEEIYIDYHARQTHHVVKQEVQVTPEQAAIALRLIEENGAAPKAYCASATSGILKQIPGFESINSTFFPRNLMRQFADVPGVVTTRIYDDSEDNRGALRYVPG</sequence>
<evidence type="ECO:0000256" key="1">
    <source>
        <dbReference type="SAM" id="SignalP"/>
    </source>
</evidence>
<gene>
    <name evidence="2" type="ORF">RM543_01380</name>
</gene>
<keyword evidence="3" id="KW-1185">Reference proteome</keyword>
<proteinExistence type="predicted"/>
<reference evidence="2 3" key="1">
    <citation type="submission" date="2023-09" db="EMBL/GenBank/DDBJ databases">
        <authorList>
            <person name="Rey-Velasco X."/>
        </authorList>
    </citation>
    <scope>NUCLEOTIDE SEQUENCE [LARGE SCALE GENOMIC DNA]</scope>
    <source>
        <strain evidence="2 3">F158</strain>
    </source>
</reference>
<feature type="chain" id="PRO_5045567591" description="Lipoprotein" evidence="1">
    <location>
        <begin position="23"/>
        <end position="204"/>
    </location>
</feature>
<feature type="signal peptide" evidence="1">
    <location>
        <begin position="1"/>
        <end position="22"/>
    </location>
</feature>
<dbReference type="RefSeq" id="WP_311688913.1">
    <property type="nucleotide sequence ID" value="NZ_JAVRHL010000001.1"/>
</dbReference>
<organism evidence="2 3">
    <name type="scientific">Tropicimonas omnivorans</name>
    <dbReference type="NCBI Taxonomy" id="3075590"/>
    <lineage>
        <taxon>Bacteria</taxon>
        <taxon>Pseudomonadati</taxon>
        <taxon>Pseudomonadota</taxon>
        <taxon>Alphaproteobacteria</taxon>
        <taxon>Rhodobacterales</taxon>
        <taxon>Roseobacteraceae</taxon>
        <taxon>Tropicimonas</taxon>
    </lineage>
</organism>
<protein>
    <recommendedName>
        <fullName evidence="4">Lipoprotein</fullName>
    </recommendedName>
</protein>
<evidence type="ECO:0000313" key="3">
    <source>
        <dbReference type="Proteomes" id="UP001265259"/>
    </source>
</evidence>
<comment type="caution">
    <text evidence="2">The sequence shown here is derived from an EMBL/GenBank/DDBJ whole genome shotgun (WGS) entry which is preliminary data.</text>
</comment>
<dbReference type="EMBL" id="JAVRHL010000001">
    <property type="protein sequence ID" value="MDT0681319.1"/>
    <property type="molecule type" value="Genomic_DNA"/>
</dbReference>
<keyword evidence="1" id="KW-0732">Signal</keyword>
<dbReference type="PROSITE" id="PS51257">
    <property type="entry name" value="PROKAR_LIPOPROTEIN"/>
    <property type="match status" value="1"/>
</dbReference>
<evidence type="ECO:0008006" key="4">
    <source>
        <dbReference type="Google" id="ProtNLM"/>
    </source>
</evidence>
<accession>A0ABU3DC79</accession>
<evidence type="ECO:0000313" key="2">
    <source>
        <dbReference type="EMBL" id="MDT0681319.1"/>
    </source>
</evidence>
<dbReference type="Proteomes" id="UP001265259">
    <property type="component" value="Unassembled WGS sequence"/>
</dbReference>
<name>A0ABU3DC79_9RHOB</name>